<keyword evidence="9" id="KW-1185">Reference proteome</keyword>
<dbReference type="PROSITE" id="PS00480">
    <property type="entry name" value="CITRATE_SYNTHASE"/>
    <property type="match status" value="1"/>
</dbReference>
<reference evidence="9" key="1">
    <citation type="journal article" date="2019" name="Int. J. Syst. Evol. Microbiol.">
        <title>The Global Catalogue of Microorganisms (GCM) 10K type strain sequencing project: providing services to taxonomists for standard genome sequencing and annotation.</title>
        <authorList>
            <consortium name="The Broad Institute Genomics Platform"/>
            <consortium name="The Broad Institute Genome Sequencing Center for Infectious Disease"/>
            <person name="Wu L."/>
            <person name="Ma J."/>
        </authorList>
    </citation>
    <scope>NUCLEOTIDE SEQUENCE [LARGE SCALE GENOMIC DNA]</scope>
    <source>
        <strain evidence="9">CCM 8604</strain>
    </source>
</reference>
<keyword evidence="4 6" id="KW-0808">Transferase</keyword>
<dbReference type="InterPro" id="IPR036969">
    <property type="entry name" value="Citrate_synthase_sf"/>
</dbReference>
<sequence length="376" mass="42650">MTDTTSRDGLKDTIACQTRISSIIDEQLSYAGYNISELMDNGASFEEVIYLLWNLHLPTQIELNHFVTELRNHYEISDAVEQCILIQSRRHLHPMSVLRSTVSLLGVYNVHAEDTSLEARYDQSIQLMAKMPTIIATFARLRKGLTPIAPRKDLSFAANFLYMLNGAEPDPIAVEALDKALVLHADHELNASTFAARVCASTLSDIYSCVTTAIGTLKGPLHGGANERVFEMLCEIRDTNAQVEDYLQEKLNSAEKITGFGHRVYKHQDPREKYLRDMAQKLTEGTDDEIFFTLSRRIEDYMKNTKGLIPNVDFYSATVYHSLGIDSDIFTLVFAMSRVSGWIAHIQEQQKHNKLIRPRSQYTGPQNLEYLPIGRR</sequence>
<dbReference type="CDD" id="cd06110">
    <property type="entry name" value="BSuCS-II_like"/>
    <property type="match status" value="1"/>
</dbReference>
<dbReference type="EMBL" id="JBHTHQ010000021">
    <property type="protein sequence ID" value="MFD0705375.1"/>
    <property type="molecule type" value="Genomic_DNA"/>
</dbReference>
<evidence type="ECO:0000256" key="3">
    <source>
        <dbReference type="ARBA" id="ARBA00022532"/>
    </source>
</evidence>
<evidence type="ECO:0000313" key="9">
    <source>
        <dbReference type="Proteomes" id="UP001597036"/>
    </source>
</evidence>
<dbReference type="Gene3D" id="1.10.580.10">
    <property type="entry name" value="Citrate Synthase, domain 1"/>
    <property type="match status" value="1"/>
</dbReference>
<keyword evidence="3" id="KW-0816">Tricarboxylic acid cycle</keyword>
<dbReference type="PRINTS" id="PR00143">
    <property type="entry name" value="CITRTSNTHASE"/>
</dbReference>
<dbReference type="PIRSF" id="PIRSF001369">
    <property type="entry name" value="Citrate_synth"/>
    <property type="match status" value="1"/>
</dbReference>
<dbReference type="Pfam" id="PF00285">
    <property type="entry name" value="Citrate_synt"/>
    <property type="match status" value="1"/>
</dbReference>
<dbReference type="InterPro" id="IPR002020">
    <property type="entry name" value="Citrate_synthase"/>
</dbReference>
<protein>
    <recommendedName>
        <fullName evidence="6">Citrate synthase</fullName>
    </recommendedName>
</protein>
<dbReference type="Proteomes" id="UP001597036">
    <property type="component" value="Unassembled WGS sequence"/>
</dbReference>
<dbReference type="InterPro" id="IPR011278">
    <property type="entry name" value="2-MeCitrate/Citrate_synth_II"/>
</dbReference>
<evidence type="ECO:0000313" key="8">
    <source>
        <dbReference type="EMBL" id="MFD0705375.1"/>
    </source>
</evidence>
<organism evidence="8 9">
    <name type="scientific">Alloscardovia venturai</name>
    <dbReference type="NCBI Taxonomy" id="1769421"/>
    <lineage>
        <taxon>Bacteria</taxon>
        <taxon>Bacillati</taxon>
        <taxon>Actinomycetota</taxon>
        <taxon>Actinomycetes</taxon>
        <taxon>Bifidobacteriales</taxon>
        <taxon>Bifidobacteriaceae</taxon>
        <taxon>Alloscardovia</taxon>
    </lineage>
</organism>
<evidence type="ECO:0000256" key="7">
    <source>
        <dbReference type="RuleBase" id="RU003406"/>
    </source>
</evidence>
<dbReference type="InterPro" id="IPR016143">
    <property type="entry name" value="Citrate_synth-like_sm_a-sub"/>
</dbReference>
<dbReference type="Gene3D" id="1.10.230.10">
    <property type="entry name" value="Cytochrome P450-Terp, domain 2"/>
    <property type="match status" value="1"/>
</dbReference>
<evidence type="ECO:0000256" key="1">
    <source>
        <dbReference type="ARBA" id="ARBA00005163"/>
    </source>
</evidence>
<dbReference type="NCBIfam" id="TIGR01800">
    <property type="entry name" value="cit_synth_II"/>
    <property type="match status" value="1"/>
</dbReference>
<dbReference type="PANTHER" id="PTHR11739">
    <property type="entry name" value="CITRATE SYNTHASE"/>
    <property type="match status" value="1"/>
</dbReference>
<evidence type="ECO:0000256" key="6">
    <source>
        <dbReference type="PIRNR" id="PIRNR001369"/>
    </source>
</evidence>
<comment type="caution">
    <text evidence="8">The sequence shown here is derived from an EMBL/GenBank/DDBJ whole genome shotgun (WGS) entry which is preliminary data.</text>
</comment>
<evidence type="ECO:0000256" key="4">
    <source>
        <dbReference type="ARBA" id="ARBA00022679"/>
    </source>
</evidence>
<comment type="pathway">
    <text evidence="1">Carbohydrate metabolism; tricarboxylic acid cycle.</text>
</comment>
<comment type="catalytic activity">
    <reaction evidence="5">
        <text>oxaloacetate + acetyl-CoA + H2O = citrate + CoA + H(+)</text>
        <dbReference type="Rhea" id="RHEA:16845"/>
        <dbReference type="ChEBI" id="CHEBI:15377"/>
        <dbReference type="ChEBI" id="CHEBI:15378"/>
        <dbReference type="ChEBI" id="CHEBI:16452"/>
        <dbReference type="ChEBI" id="CHEBI:16947"/>
        <dbReference type="ChEBI" id="CHEBI:57287"/>
        <dbReference type="ChEBI" id="CHEBI:57288"/>
        <dbReference type="EC" id="2.3.3.16"/>
    </reaction>
</comment>
<evidence type="ECO:0000256" key="5">
    <source>
        <dbReference type="ARBA" id="ARBA00049288"/>
    </source>
</evidence>
<dbReference type="PANTHER" id="PTHR11739:SF4">
    <property type="entry name" value="CITRATE SYNTHASE, PEROXISOMAL"/>
    <property type="match status" value="1"/>
</dbReference>
<comment type="similarity">
    <text evidence="2 6 7">Belongs to the citrate synthase family.</text>
</comment>
<dbReference type="RefSeq" id="WP_377939064.1">
    <property type="nucleotide sequence ID" value="NZ_JBHTHQ010000021.1"/>
</dbReference>
<dbReference type="SUPFAM" id="SSF48256">
    <property type="entry name" value="Citrate synthase"/>
    <property type="match status" value="1"/>
</dbReference>
<proteinExistence type="inferred from homology"/>
<evidence type="ECO:0000256" key="2">
    <source>
        <dbReference type="ARBA" id="ARBA00010566"/>
    </source>
</evidence>
<dbReference type="InterPro" id="IPR016142">
    <property type="entry name" value="Citrate_synth-like_lrg_a-sub"/>
</dbReference>
<gene>
    <name evidence="8" type="ORF">ACFQY8_06420</name>
</gene>
<dbReference type="InterPro" id="IPR024176">
    <property type="entry name" value="Citrate_synthase_bac-typ"/>
</dbReference>
<dbReference type="NCBIfam" id="NF010638">
    <property type="entry name" value="PRK14035.1"/>
    <property type="match status" value="1"/>
</dbReference>
<dbReference type="InterPro" id="IPR019810">
    <property type="entry name" value="Citrate_synthase_AS"/>
</dbReference>
<accession>A0ABW2Y540</accession>
<name>A0ABW2Y540_9BIFI</name>